<dbReference type="SMART" id="SM00382">
    <property type="entry name" value="AAA"/>
    <property type="match status" value="1"/>
</dbReference>
<gene>
    <name evidence="5" type="primary">cysA_2</name>
    <name evidence="5" type="ORF">PSAL_014520</name>
</gene>
<dbReference type="FunFam" id="3.40.50.300:FF:000042">
    <property type="entry name" value="Maltose/maltodextrin ABC transporter, ATP-binding protein"/>
    <property type="match status" value="1"/>
</dbReference>
<keyword evidence="3" id="KW-0547">Nucleotide-binding</keyword>
<evidence type="ECO:0000313" key="6">
    <source>
        <dbReference type="Proteomes" id="UP000283786"/>
    </source>
</evidence>
<evidence type="ECO:0000256" key="4">
    <source>
        <dbReference type="ARBA" id="ARBA00022840"/>
    </source>
</evidence>
<dbReference type="SUPFAM" id="SSF50331">
    <property type="entry name" value="MOP-like"/>
    <property type="match status" value="1"/>
</dbReference>
<reference evidence="5 6" key="1">
    <citation type="submission" date="2020-08" db="EMBL/GenBank/DDBJ databases">
        <title>Genome sequence of Rhodobacteraceae bacterium Lw-13e.</title>
        <authorList>
            <person name="Poehlein A."/>
            <person name="Wolter L."/>
            <person name="Daniel R."/>
            <person name="Brinkhoff T."/>
        </authorList>
    </citation>
    <scope>NUCLEOTIDE SEQUENCE [LARGE SCALE GENOMIC DNA]</scope>
    <source>
        <strain evidence="5 6">Lw-13e</strain>
    </source>
</reference>
<dbReference type="GO" id="GO:0016887">
    <property type="term" value="F:ATP hydrolysis activity"/>
    <property type="evidence" value="ECO:0007669"/>
    <property type="project" value="InterPro"/>
</dbReference>
<dbReference type="PANTHER" id="PTHR42781">
    <property type="entry name" value="SPERMIDINE/PUTRESCINE IMPORT ATP-BINDING PROTEIN POTA"/>
    <property type="match status" value="1"/>
</dbReference>
<sequence length="371" mass="39468">MSGLEMRGRDVRLEGVSITYPNGFTAVQPTDLTVEAGEFFSILGPSGCGKTTILRTVSGFVEPSAGRVLIGGEDQAGIGPNARPTALIFQNLALFPLMPVWENVAFGLEARGMGKKARRQRAQELLELVALGDQGEKLPSELSGGQRQRVAIARALAVEPAVLLLDEPLSALDLKLRQHMRAELRDIQKKTGVTFIYITHDQGEALTMSDRIAVMNNGVVEQVGTGDEIYSAPQSAFAASFVGEVNAMAGRIVATEGHLARIETASGQLVGRNAKGLGVGDQAILFVRPEQMVFGDPGNSFTARLKRRDLEGAFVTYEFATAEGQSLTLHQTNSGAPSPVAEEARIGFASESAVILPEGPLARTGQELAAQ</sequence>
<dbReference type="InterPro" id="IPR008995">
    <property type="entry name" value="Mo/tungstate-bd_C_term_dom"/>
</dbReference>
<evidence type="ECO:0000256" key="2">
    <source>
        <dbReference type="ARBA" id="ARBA00022448"/>
    </source>
</evidence>
<dbReference type="Proteomes" id="UP000283786">
    <property type="component" value="Chromosome"/>
</dbReference>
<dbReference type="InterPro" id="IPR013611">
    <property type="entry name" value="Transp-assoc_OB_typ2"/>
</dbReference>
<dbReference type="KEGG" id="palw:PSAL_014520"/>
<dbReference type="GO" id="GO:0043190">
    <property type="term" value="C:ATP-binding cassette (ABC) transporter complex"/>
    <property type="evidence" value="ECO:0007669"/>
    <property type="project" value="InterPro"/>
</dbReference>
<dbReference type="Pfam" id="PF00005">
    <property type="entry name" value="ABC_tran"/>
    <property type="match status" value="1"/>
</dbReference>
<accession>A0A418SEW0</accession>
<evidence type="ECO:0000313" key="5">
    <source>
        <dbReference type="EMBL" id="QPM90217.1"/>
    </source>
</evidence>
<dbReference type="PROSITE" id="PS00211">
    <property type="entry name" value="ABC_TRANSPORTER_1"/>
    <property type="match status" value="1"/>
</dbReference>
<evidence type="ECO:0000256" key="1">
    <source>
        <dbReference type="ARBA" id="ARBA00005417"/>
    </source>
</evidence>
<dbReference type="InterPro" id="IPR027417">
    <property type="entry name" value="P-loop_NTPase"/>
</dbReference>
<keyword evidence="6" id="KW-1185">Reference proteome</keyword>
<dbReference type="GO" id="GO:0140359">
    <property type="term" value="F:ABC-type transporter activity"/>
    <property type="evidence" value="ECO:0007669"/>
    <property type="project" value="UniProtKB-ARBA"/>
</dbReference>
<name>A0A418SEW0_9RHOB</name>
<dbReference type="PANTHER" id="PTHR42781:SF4">
    <property type="entry name" value="SPERMIDINE_PUTRESCINE IMPORT ATP-BINDING PROTEIN POTA"/>
    <property type="match status" value="1"/>
</dbReference>
<dbReference type="Gene3D" id="3.40.50.300">
    <property type="entry name" value="P-loop containing nucleotide triphosphate hydrolases"/>
    <property type="match status" value="1"/>
</dbReference>
<organism evidence="5 6">
    <name type="scientific">Pseudooceanicola algae</name>
    <dbReference type="NCBI Taxonomy" id="1537215"/>
    <lineage>
        <taxon>Bacteria</taxon>
        <taxon>Pseudomonadati</taxon>
        <taxon>Pseudomonadota</taxon>
        <taxon>Alphaproteobacteria</taxon>
        <taxon>Rhodobacterales</taxon>
        <taxon>Paracoccaceae</taxon>
        <taxon>Pseudooceanicola</taxon>
    </lineage>
</organism>
<dbReference type="InterPro" id="IPR050093">
    <property type="entry name" value="ABC_SmlMolc_Importer"/>
</dbReference>
<dbReference type="AlphaFoldDB" id="A0A418SEW0"/>
<dbReference type="InterPro" id="IPR003593">
    <property type="entry name" value="AAA+_ATPase"/>
</dbReference>
<dbReference type="InterPro" id="IPR017871">
    <property type="entry name" value="ABC_transporter-like_CS"/>
</dbReference>
<keyword evidence="4 5" id="KW-0067">ATP-binding</keyword>
<dbReference type="InterPro" id="IPR003439">
    <property type="entry name" value="ABC_transporter-like_ATP-bd"/>
</dbReference>
<keyword evidence="2" id="KW-0813">Transport</keyword>
<evidence type="ECO:0000256" key="3">
    <source>
        <dbReference type="ARBA" id="ARBA00022741"/>
    </source>
</evidence>
<proteinExistence type="inferred from homology"/>
<dbReference type="EMBL" id="CP060436">
    <property type="protein sequence ID" value="QPM90217.1"/>
    <property type="molecule type" value="Genomic_DNA"/>
</dbReference>
<protein>
    <submittedName>
        <fullName evidence="5">Sulfate/thiosulfate import ATP-binding protein CysA</fullName>
    </submittedName>
</protein>
<dbReference type="Pfam" id="PF08402">
    <property type="entry name" value="TOBE_2"/>
    <property type="match status" value="1"/>
</dbReference>
<dbReference type="SUPFAM" id="SSF52540">
    <property type="entry name" value="P-loop containing nucleoside triphosphate hydrolases"/>
    <property type="match status" value="1"/>
</dbReference>
<dbReference type="GO" id="GO:0005524">
    <property type="term" value="F:ATP binding"/>
    <property type="evidence" value="ECO:0007669"/>
    <property type="project" value="UniProtKB-KW"/>
</dbReference>
<comment type="similarity">
    <text evidence="1">Belongs to the ABC transporter superfamily.</text>
</comment>
<dbReference type="PROSITE" id="PS50893">
    <property type="entry name" value="ABC_TRANSPORTER_2"/>
    <property type="match status" value="1"/>
</dbReference>
<dbReference type="RefSeq" id="WP_408004206.1">
    <property type="nucleotide sequence ID" value="NZ_CP060436.1"/>
</dbReference>